<accession>A0A1H5N5T5</accession>
<proteinExistence type="predicted"/>
<dbReference type="Proteomes" id="UP000199220">
    <property type="component" value="Unassembled WGS sequence"/>
</dbReference>
<reference evidence="3" key="1">
    <citation type="submission" date="2016-10" db="EMBL/GenBank/DDBJ databases">
        <authorList>
            <person name="Varghese N."/>
            <person name="Submissions S."/>
        </authorList>
    </citation>
    <scope>NUCLEOTIDE SEQUENCE [LARGE SCALE GENOMIC DNA]</scope>
    <source>
        <strain evidence="3">DSM 21368</strain>
    </source>
</reference>
<feature type="chain" id="PRO_5038686553" evidence="1">
    <location>
        <begin position="29"/>
        <end position="292"/>
    </location>
</feature>
<dbReference type="STRING" id="648782.SAMN04488554_3914"/>
<evidence type="ECO:0000313" key="3">
    <source>
        <dbReference type="Proteomes" id="UP000199220"/>
    </source>
</evidence>
<name>A0A1H5N5T5_9MICO</name>
<keyword evidence="3" id="KW-1185">Reference proteome</keyword>
<dbReference type="AlphaFoldDB" id="A0A1H5N5T5"/>
<organism evidence="2 3">
    <name type="scientific">Ruania alba</name>
    <dbReference type="NCBI Taxonomy" id="648782"/>
    <lineage>
        <taxon>Bacteria</taxon>
        <taxon>Bacillati</taxon>
        <taxon>Actinomycetota</taxon>
        <taxon>Actinomycetes</taxon>
        <taxon>Micrococcales</taxon>
        <taxon>Ruaniaceae</taxon>
        <taxon>Ruania</taxon>
    </lineage>
</organism>
<keyword evidence="1" id="KW-0732">Signal</keyword>
<dbReference type="EMBL" id="FNTX01000002">
    <property type="protein sequence ID" value="SEE96257.1"/>
    <property type="molecule type" value="Genomic_DNA"/>
</dbReference>
<evidence type="ECO:0000256" key="1">
    <source>
        <dbReference type="SAM" id="SignalP"/>
    </source>
</evidence>
<feature type="signal peptide" evidence="1">
    <location>
        <begin position="1"/>
        <end position="28"/>
    </location>
</feature>
<gene>
    <name evidence="2" type="ORF">SAMN04488554_3914</name>
</gene>
<protein>
    <submittedName>
        <fullName evidence="2">Uncharacterized protein</fullName>
    </submittedName>
</protein>
<dbReference type="RefSeq" id="WP_175477230.1">
    <property type="nucleotide sequence ID" value="NZ_FNTX01000002.1"/>
</dbReference>
<sequence>MSPTIHPVRARRCALGAVGLTALLAVGAGCSPAPTVGLDGAPDPAPPTDAVAEDVSVLLTDVARAFGTNGAPTDVISDGAGIAIATTELTDALDLGDQPAAVAAGLAHTWSLLPAARQVTVEVITAEVVGTHQGDPVARLDVETEVASAGAPTQVSNVDYLAAWDGGRLTLLTPAGESDGAVALDSGVGLESPTGAVRRYLDLVEAGEWAAVEQLAEGINVDRTALEVLGTTVADAEAVEVVRVVAPEGPDGEGAPAIEGGQVVYAVSGADQILGRFGVDVAQRLVVYERTD</sequence>
<evidence type="ECO:0000313" key="2">
    <source>
        <dbReference type="EMBL" id="SEE96257.1"/>
    </source>
</evidence>